<dbReference type="Proteomes" id="UP000247485">
    <property type="component" value="Unassembled WGS sequence"/>
</dbReference>
<keyword evidence="2" id="KW-1133">Transmembrane helix</keyword>
<evidence type="ECO:0000313" key="4">
    <source>
        <dbReference type="EMBL" id="PXW45769.1"/>
    </source>
</evidence>
<evidence type="ECO:0000256" key="2">
    <source>
        <dbReference type="SAM" id="Phobius"/>
    </source>
</evidence>
<keyword evidence="1" id="KW-0143">Chaperone</keyword>
<dbReference type="Gene3D" id="1.10.287.110">
    <property type="entry name" value="DnaJ domain"/>
    <property type="match status" value="1"/>
</dbReference>
<proteinExistence type="predicted"/>
<organism evidence="4 5">
    <name type="scientific">Klebsiella oxytoca</name>
    <dbReference type="NCBI Taxonomy" id="571"/>
    <lineage>
        <taxon>Bacteria</taxon>
        <taxon>Pseudomonadati</taxon>
        <taxon>Pseudomonadota</taxon>
        <taxon>Gammaproteobacteria</taxon>
        <taxon>Enterobacterales</taxon>
        <taxon>Enterobacteriaceae</taxon>
        <taxon>Klebsiella/Raoultella group</taxon>
        <taxon>Klebsiella</taxon>
    </lineage>
</organism>
<dbReference type="SUPFAM" id="SSF46565">
    <property type="entry name" value="Chaperone J-domain"/>
    <property type="match status" value="1"/>
</dbReference>
<dbReference type="CDD" id="cd06257">
    <property type="entry name" value="DnaJ"/>
    <property type="match status" value="1"/>
</dbReference>
<dbReference type="PROSITE" id="PS50076">
    <property type="entry name" value="DNAJ_2"/>
    <property type="match status" value="1"/>
</dbReference>
<dbReference type="PANTHER" id="PTHR45090">
    <property type="entry name" value="CHAPERONE PROTEIN DNAJ 20 CHLOROPLASTIC"/>
    <property type="match status" value="1"/>
</dbReference>
<feature type="domain" description="J" evidence="3">
    <location>
        <begin position="23"/>
        <end position="90"/>
    </location>
</feature>
<dbReference type="Pfam" id="PF00226">
    <property type="entry name" value="DnaJ"/>
    <property type="match status" value="1"/>
</dbReference>
<dbReference type="EMBL" id="QJJG01000006">
    <property type="protein sequence ID" value="PXW45769.1"/>
    <property type="molecule type" value="Genomic_DNA"/>
</dbReference>
<dbReference type="PANTHER" id="PTHR45090:SF4">
    <property type="entry name" value="J DOMAIN-CONTAINING PROTEIN"/>
    <property type="match status" value="1"/>
</dbReference>
<keyword evidence="2" id="KW-0472">Membrane</keyword>
<evidence type="ECO:0000259" key="3">
    <source>
        <dbReference type="PROSITE" id="PS50076"/>
    </source>
</evidence>
<name>A0A318FY39_KLEOX</name>
<protein>
    <submittedName>
        <fullName evidence="4">DnaJ-like protein</fullName>
    </submittedName>
</protein>
<accession>A0A318FY39</accession>
<sequence>MPTLIEEKGRCFTQYPGRREVQTHYDNLKVSRTASVEEIKKAYKRLIFIHHPDRHPPELKDEKTKIIQLLNEAWRTLADPALRAQHDAWIAQQENRENSAFTQHDRQRERQQEERAYRDFWQKMEAEWEEEYQLQKRKDEWMNQRRKQDPDYSYQAKASEAFTVAEEIFGKGKDFVKQKGAPVVSAGKRLVVRIFKFTLGLVVLLIVIGVIRVIGREVSKTAVESVVNAPASVTDQETASNNFMRSLMSNEDDARQKSAPSYKNKGLNLGDIFIDGHSLVYDIHYYSQSANITLNPATFVAKTIVDSSPAYNGRNPWSIMCPHIGDYMDVSTFFPADGTMIYRYINDYNNDVRILSVPFTLICQQAPL</sequence>
<dbReference type="InterPro" id="IPR001623">
    <property type="entry name" value="DnaJ_domain"/>
</dbReference>
<dbReference type="SMART" id="SM00271">
    <property type="entry name" value="DnaJ"/>
    <property type="match status" value="1"/>
</dbReference>
<dbReference type="AlphaFoldDB" id="A0A318FY39"/>
<gene>
    <name evidence="4" type="ORF">DET57_10613</name>
</gene>
<comment type="caution">
    <text evidence="4">The sequence shown here is derived from an EMBL/GenBank/DDBJ whole genome shotgun (WGS) entry which is preliminary data.</text>
</comment>
<evidence type="ECO:0000313" key="5">
    <source>
        <dbReference type="Proteomes" id="UP000247485"/>
    </source>
</evidence>
<dbReference type="InterPro" id="IPR053232">
    <property type="entry name" value="DnaJ_C/III_chloroplastic"/>
</dbReference>
<feature type="transmembrane region" description="Helical" evidence="2">
    <location>
        <begin position="194"/>
        <end position="215"/>
    </location>
</feature>
<dbReference type="PRINTS" id="PR00625">
    <property type="entry name" value="JDOMAIN"/>
</dbReference>
<dbReference type="InterPro" id="IPR036869">
    <property type="entry name" value="J_dom_sf"/>
</dbReference>
<keyword evidence="2" id="KW-0812">Transmembrane</keyword>
<evidence type="ECO:0000256" key="1">
    <source>
        <dbReference type="ARBA" id="ARBA00023186"/>
    </source>
</evidence>
<reference evidence="4 5" key="1">
    <citation type="submission" date="2018-05" db="EMBL/GenBank/DDBJ databases">
        <title>Freshwater and sediment microbial communities from various areas in North America, analyzing microbe dynamics in response to fracking.</title>
        <authorList>
            <person name="Lamendella R."/>
        </authorList>
    </citation>
    <scope>NUCLEOTIDE SEQUENCE [LARGE SCALE GENOMIC DNA]</scope>
    <source>
        <strain evidence="4 5">67</strain>
    </source>
</reference>